<gene>
    <name evidence="1" type="ORF">C4S77_10450</name>
</gene>
<evidence type="ECO:0000313" key="1">
    <source>
        <dbReference type="EMBL" id="PQL90862.1"/>
    </source>
</evidence>
<keyword evidence="2" id="KW-1185">Reference proteome</keyword>
<reference evidence="1 2" key="1">
    <citation type="submission" date="2018-02" db="EMBL/GenBank/DDBJ databases">
        <title>Genome sequences of Apibacter spp., gut symbionts of Asian honey bees.</title>
        <authorList>
            <person name="Kwong W.K."/>
            <person name="Steele M.I."/>
            <person name="Moran N.A."/>
        </authorList>
    </citation>
    <scope>NUCLEOTIDE SEQUENCE [LARGE SCALE GENOMIC DNA]</scope>
    <source>
        <strain evidence="2">wkB301</strain>
    </source>
</reference>
<accession>A0A2S8A8H1</accession>
<dbReference type="Proteomes" id="UP000238042">
    <property type="component" value="Unassembled WGS sequence"/>
</dbReference>
<proteinExistence type="predicted"/>
<evidence type="ECO:0000313" key="2">
    <source>
        <dbReference type="Proteomes" id="UP000238042"/>
    </source>
</evidence>
<dbReference type="EMBL" id="PSZM01000045">
    <property type="protein sequence ID" value="PQL90862.1"/>
    <property type="molecule type" value="Genomic_DNA"/>
</dbReference>
<sequence>MKLRYIFLFIFAILSGILILTNPDKKAHEIFLRNKFIYLFDQKAENELNKIQNPNLKFIGNLSKHILPTLEYKWANNFIEKYTKRKNYLLFSTIQVLYKDEWHTVGIGILNGIHLFPSLEEKIQKLDVKSEALKFLTE</sequence>
<name>A0A2S8A8H1_9FLAO</name>
<dbReference type="OrthoDB" id="997828at2"/>
<evidence type="ECO:0008006" key="3">
    <source>
        <dbReference type="Google" id="ProtNLM"/>
    </source>
</evidence>
<organism evidence="1 2">
    <name type="scientific">Apibacter adventoris</name>
    <dbReference type="NCBI Taxonomy" id="1679466"/>
    <lineage>
        <taxon>Bacteria</taxon>
        <taxon>Pseudomonadati</taxon>
        <taxon>Bacteroidota</taxon>
        <taxon>Flavobacteriia</taxon>
        <taxon>Flavobacteriales</taxon>
        <taxon>Weeksellaceae</taxon>
        <taxon>Apibacter</taxon>
    </lineage>
</organism>
<dbReference type="RefSeq" id="WP_105247494.1">
    <property type="nucleotide sequence ID" value="NZ_PSZM01000045.1"/>
</dbReference>
<protein>
    <recommendedName>
        <fullName evidence="3">DUF4359 domain-containing protein</fullName>
    </recommendedName>
</protein>
<dbReference type="AlphaFoldDB" id="A0A2S8A8H1"/>
<comment type="caution">
    <text evidence="1">The sequence shown here is derived from an EMBL/GenBank/DDBJ whole genome shotgun (WGS) entry which is preliminary data.</text>
</comment>